<dbReference type="PANTHER" id="PTHR11092">
    <property type="entry name" value="SUGAR NUCLEOTIDE EPIMERASE RELATED"/>
    <property type="match status" value="1"/>
</dbReference>
<feature type="domain" description="NAD-dependent epimerase/dehydratase" evidence="1">
    <location>
        <begin position="14"/>
        <end position="193"/>
    </location>
</feature>
<dbReference type="PANTHER" id="PTHR11092:SF0">
    <property type="entry name" value="EPIMERASE FAMILY PROTEIN SDR39U1"/>
    <property type="match status" value="1"/>
</dbReference>
<dbReference type="Pfam" id="PF01370">
    <property type="entry name" value="Epimerase"/>
    <property type="match status" value="1"/>
</dbReference>
<keyword evidence="3" id="KW-1185">Reference proteome</keyword>
<dbReference type="SUPFAM" id="SSF51735">
    <property type="entry name" value="NAD(P)-binding Rossmann-fold domains"/>
    <property type="match status" value="1"/>
</dbReference>
<name>A0A402AP03_9CHLR</name>
<dbReference type="EMBL" id="BIFS01000001">
    <property type="protein sequence ID" value="GCE20857.1"/>
    <property type="molecule type" value="Genomic_DNA"/>
</dbReference>
<gene>
    <name evidence="2" type="ORF">KDK_46570</name>
</gene>
<reference evidence="3" key="1">
    <citation type="submission" date="2018-12" db="EMBL/GenBank/DDBJ databases">
        <title>Tengunoibacter tsumagoiensis gen. nov., sp. nov., Dictyobacter kobayashii sp. nov., D. alpinus sp. nov., and D. joshuensis sp. nov. and description of Dictyobacteraceae fam. nov. within the order Ktedonobacterales isolated from Tengu-no-mugimeshi.</title>
        <authorList>
            <person name="Wang C.M."/>
            <person name="Zheng Y."/>
            <person name="Sakai Y."/>
            <person name="Toyoda A."/>
            <person name="Minakuchi Y."/>
            <person name="Abe K."/>
            <person name="Yokota A."/>
            <person name="Yabe S."/>
        </authorList>
    </citation>
    <scope>NUCLEOTIDE SEQUENCE [LARGE SCALE GENOMIC DNA]</scope>
    <source>
        <strain evidence="3">Uno11</strain>
    </source>
</reference>
<sequence>MTTRPRVDESRTVAIAGANGMLGHHLVEALQASGDRVIALVRQPSAHNFPSAVEIRRWQASDPVAPVDGADAVVNLVGDPIFARPWSQARKQELTQTRLLATRSLVEGIRKIGGEGRIFISSTAVEYAGDTGDRQVDEKAAPGTGGFLAEMAQVWEAEAQRVHETGARLVLLRQSLVLGREGGTLAALLPCIATALAAHLVRGDNGSPGFISMMPFA</sequence>
<dbReference type="AlphaFoldDB" id="A0A402AP03"/>
<dbReference type="InterPro" id="IPR036291">
    <property type="entry name" value="NAD(P)-bd_dom_sf"/>
</dbReference>
<protein>
    <recommendedName>
        <fullName evidence="1">NAD-dependent epimerase/dehydratase domain-containing protein</fullName>
    </recommendedName>
</protein>
<evidence type="ECO:0000313" key="3">
    <source>
        <dbReference type="Proteomes" id="UP000287188"/>
    </source>
</evidence>
<dbReference type="Gene3D" id="3.40.50.720">
    <property type="entry name" value="NAD(P)-binding Rossmann-like Domain"/>
    <property type="match status" value="1"/>
</dbReference>
<evidence type="ECO:0000313" key="2">
    <source>
        <dbReference type="EMBL" id="GCE20857.1"/>
    </source>
</evidence>
<evidence type="ECO:0000259" key="1">
    <source>
        <dbReference type="Pfam" id="PF01370"/>
    </source>
</evidence>
<dbReference type="InterPro" id="IPR001509">
    <property type="entry name" value="Epimerase_deHydtase"/>
</dbReference>
<dbReference type="RefSeq" id="WP_126552451.1">
    <property type="nucleotide sequence ID" value="NZ_BIFS01000001.1"/>
</dbReference>
<dbReference type="OrthoDB" id="9801773at2"/>
<proteinExistence type="predicted"/>
<accession>A0A402AP03</accession>
<organism evidence="2 3">
    <name type="scientific">Dictyobacter kobayashii</name>
    <dbReference type="NCBI Taxonomy" id="2014872"/>
    <lineage>
        <taxon>Bacteria</taxon>
        <taxon>Bacillati</taxon>
        <taxon>Chloroflexota</taxon>
        <taxon>Ktedonobacteria</taxon>
        <taxon>Ktedonobacterales</taxon>
        <taxon>Dictyobacteraceae</taxon>
        <taxon>Dictyobacter</taxon>
    </lineage>
</organism>
<dbReference type="Proteomes" id="UP000287188">
    <property type="component" value="Unassembled WGS sequence"/>
</dbReference>
<comment type="caution">
    <text evidence="2">The sequence shown here is derived from an EMBL/GenBank/DDBJ whole genome shotgun (WGS) entry which is preliminary data.</text>
</comment>